<dbReference type="InterPro" id="IPR036597">
    <property type="entry name" value="Fido-like_dom_sf"/>
</dbReference>
<evidence type="ECO:0000313" key="6">
    <source>
        <dbReference type="Proteomes" id="UP000178315"/>
    </source>
</evidence>
<sequence length="247" mass="28360">MTHFEKQKRELDAHRPFPPLALKSLEGRLEVDEVHNSTAIEGNSLTLGETALVLQKGLTVSGKPLKDHLEIKGYDDGYRYIKSIYQSAHTLSEKIILEIHRLIFRHFENGLEKEYAEGIGRYRTMPVYISGSEFVPPNYIKIPELMNILIDFLNGIKNDCLRRAILAHFGLAHIHPFTDGNGRSARLLMNLLLLSEGYPIIIVKNDRRAKYINSLEALHQNPKDTAFFKLMTDFLQESFDLYKSLYS</sequence>
<keyword evidence="2" id="KW-0067">ATP-binding</keyword>
<dbReference type="PROSITE" id="PS51459">
    <property type="entry name" value="FIDO"/>
    <property type="match status" value="1"/>
</dbReference>
<dbReference type="Proteomes" id="UP000178315">
    <property type="component" value="Unassembled WGS sequence"/>
</dbReference>
<dbReference type="GO" id="GO:0005524">
    <property type="term" value="F:ATP binding"/>
    <property type="evidence" value="ECO:0007669"/>
    <property type="project" value="UniProtKB-KW"/>
</dbReference>
<feature type="site" description="Important for autoinhibition of adenylyltransferase activity" evidence="3">
    <location>
        <position position="41"/>
    </location>
</feature>
<evidence type="ECO:0000256" key="2">
    <source>
        <dbReference type="PIRSR" id="PIRSR640198-2"/>
    </source>
</evidence>
<accession>A0A1G2A5V1</accession>
<keyword evidence="2" id="KW-0547">Nucleotide-binding</keyword>
<organism evidence="5 6">
    <name type="scientific">Candidatus Jacksonbacteria bacterium RIFCSPLOWO2_02_FULL_44_20</name>
    <dbReference type="NCBI Taxonomy" id="1798460"/>
    <lineage>
        <taxon>Bacteria</taxon>
        <taxon>Candidatus Jacksoniibacteriota</taxon>
    </lineage>
</organism>
<feature type="binding site" evidence="2">
    <location>
        <begin position="179"/>
        <end position="186"/>
    </location>
    <ligand>
        <name>ATP</name>
        <dbReference type="ChEBI" id="CHEBI:30616"/>
    </ligand>
</feature>
<evidence type="ECO:0000256" key="1">
    <source>
        <dbReference type="PIRSR" id="PIRSR640198-1"/>
    </source>
</evidence>
<proteinExistence type="predicted"/>
<dbReference type="EMBL" id="MHJU01000041">
    <property type="protein sequence ID" value="OGY72212.1"/>
    <property type="molecule type" value="Genomic_DNA"/>
</dbReference>
<comment type="caution">
    <text evidence="5">The sequence shown here is derived from an EMBL/GenBank/DDBJ whole genome shotgun (WGS) entry which is preliminary data.</text>
</comment>
<feature type="domain" description="Fido" evidence="4">
    <location>
        <begin position="91"/>
        <end position="237"/>
    </location>
</feature>
<evidence type="ECO:0000256" key="3">
    <source>
        <dbReference type="PIRSR" id="PIRSR640198-3"/>
    </source>
</evidence>
<dbReference type="InterPro" id="IPR040198">
    <property type="entry name" value="Fido_containing"/>
</dbReference>
<name>A0A1G2A5V1_9BACT</name>
<feature type="active site" evidence="1">
    <location>
        <position position="175"/>
    </location>
</feature>
<dbReference type="PANTHER" id="PTHR13504">
    <property type="entry name" value="FIDO DOMAIN-CONTAINING PROTEIN DDB_G0283145"/>
    <property type="match status" value="1"/>
</dbReference>
<reference evidence="5 6" key="1">
    <citation type="journal article" date="2016" name="Nat. Commun.">
        <title>Thousands of microbial genomes shed light on interconnected biogeochemical processes in an aquifer system.</title>
        <authorList>
            <person name="Anantharaman K."/>
            <person name="Brown C.T."/>
            <person name="Hug L.A."/>
            <person name="Sharon I."/>
            <person name="Castelle C.J."/>
            <person name="Probst A.J."/>
            <person name="Thomas B.C."/>
            <person name="Singh A."/>
            <person name="Wilkins M.J."/>
            <person name="Karaoz U."/>
            <person name="Brodie E.L."/>
            <person name="Williams K.H."/>
            <person name="Hubbard S.S."/>
            <person name="Banfield J.F."/>
        </authorList>
    </citation>
    <scope>NUCLEOTIDE SEQUENCE [LARGE SCALE GENOMIC DNA]</scope>
</reference>
<dbReference type="Gene3D" id="1.10.3290.10">
    <property type="entry name" value="Fido-like domain"/>
    <property type="match status" value="1"/>
</dbReference>
<dbReference type="AlphaFoldDB" id="A0A1G2A5V1"/>
<dbReference type="InterPro" id="IPR003812">
    <property type="entry name" value="Fido"/>
</dbReference>
<evidence type="ECO:0000259" key="4">
    <source>
        <dbReference type="PROSITE" id="PS51459"/>
    </source>
</evidence>
<dbReference type="Pfam" id="PF02661">
    <property type="entry name" value="Fic"/>
    <property type="match status" value="1"/>
</dbReference>
<dbReference type="SUPFAM" id="SSF140931">
    <property type="entry name" value="Fic-like"/>
    <property type="match status" value="1"/>
</dbReference>
<evidence type="ECO:0000313" key="5">
    <source>
        <dbReference type="EMBL" id="OGY72212.1"/>
    </source>
</evidence>
<dbReference type="PANTHER" id="PTHR13504:SF38">
    <property type="entry name" value="FIDO DOMAIN-CONTAINING PROTEIN"/>
    <property type="match status" value="1"/>
</dbReference>
<protein>
    <recommendedName>
        <fullName evidence="4">Fido domain-containing protein</fullName>
    </recommendedName>
</protein>
<gene>
    <name evidence="5" type="ORF">A3H61_05475</name>
</gene>